<keyword evidence="2" id="KW-1185">Reference proteome</keyword>
<dbReference type="EMBL" id="JAPESX010002703">
    <property type="protein sequence ID" value="KAJ8106847.1"/>
    <property type="molecule type" value="Genomic_DNA"/>
</dbReference>
<dbReference type="Proteomes" id="UP001153334">
    <property type="component" value="Unassembled WGS sequence"/>
</dbReference>
<organism evidence="1 2">
    <name type="scientific">Nemania bipapillata</name>
    <dbReference type="NCBI Taxonomy" id="110536"/>
    <lineage>
        <taxon>Eukaryota</taxon>
        <taxon>Fungi</taxon>
        <taxon>Dikarya</taxon>
        <taxon>Ascomycota</taxon>
        <taxon>Pezizomycotina</taxon>
        <taxon>Sordariomycetes</taxon>
        <taxon>Xylariomycetidae</taxon>
        <taxon>Xylariales</taxon>
        <taxon>Xylariaceae</taxon>
        <taxon>Nemania</taxon>
    </lineage>
</organism>
<accession>A0ACC2HUT7</accession>
<sequence>MDGPPPGSDISLLQRLNALRPSSVSLADPLSSKSNPASTIERAKSPSREDALTARLKSLRNQTVAEQDDDGVREPTHTQPQSSQEPQSSTGSKLGIQQAPTPIRVTDDVDPLLYTDDQTLEELLEDLRSDDSWLDKVAAEEEEHQRVTILLAELSKSSDVDGKPDKQDSNQDISPRGSEASSDDESEDEIMSAEADYELAKAMDEVEWERVNKPPSPSLQPTPTPPENANQSPRDDAVQGPGDDPFNLPTVPSTLQDQLDPPTSPAQTQSDMDFAASIASRMAALKLSGPRELPSAPTDAVDSLGLPQAPTFAPADHPVSGLAKRTGLTDEDQKTWCVVCLGDGTVRCLNCEVDDNVYCARCWKEMHVGPQAGYDERGHAWETFRPGPR</sequence>
<protein>
    <submittedName>
        <fullName evidence="1">Uncharacterized protein</fullName>
    </submittedName>
</protein>
<evidence type="ECO:0000313" key="1">
    <source>
        <dbReference type="EMBL" id="KAJ8106847.1"/>
    </source>
</evidence>
<reference evidence="1" key="1">
    <citation type="submission" date="2022-11" db="EMBL/GenBank/DDBJ databases">
        <title>Genome Sequence of Nemania bipapillata.</title>
        <authorList>
            <person name="Buettner E."/>
        </authorList>
    </citation>
    <scope>NUCLEOTIDE SEQUENCE</scope>
    <source>
        <strain evidence="1">CP14</strain>
    </source>
</reference>
<evidence type="ECO:0000313" key="2">
    <source>
        <dbReference type="Proteomes" id="UP001153334"/>
    </source>
</evidence>
<name>A0ACC2HUT7_9PEZI</name>
<comment type="caution">
    <text evidence="1">The sequence shown here is derived from an EMBL/GenBank/DDBJ whole genome shotgun (WGS) entry which is preliminary data.</text>
</comment>
<gene>
    <name evidence="1" type="ORF">ONZ43_g6921</name>
</gene>
<proteinExistence type="predicted"/>